<evidence type="ECO:0000313" key="3">
    <source>
        <dbReference type="Proteomes" id="UP000326268"/>
    </source>
</evidence>
<organism evidence="2 3">
    <name type="scientific">Aspergillus caelatus</name>
    <dbReference type="NCBI Taxonomy" id="61420"/>
    <lineage>
        <taxon>Eukaryota</taxon>
        <taxon>Fungi</taxon>
        <taxon>Dikarya</taxon>
        <taxon>Ascomycota</taxon>
        <taxon>Pezizomycotina</taxon>
        <taxon>Eurotiomycetes</taxon>
        <taxon>Eurotiomycetidae</taxon>
        <taxon>Eurotiales</taxon>
        <taxon>Aspergillaceae</taxon>
        <taxon>Aspergillus</taxon>
        <taxon>Aspergillus subgen. Circumdati</taxon>
    </lineage>
</organism>
<protein>
    <recommendedName>
        <fullName evidence="1">Secreted protein CSS2 C-terminal domain-containing protein</fullName>
    </recommendedName>
</protein>
<gene>
    <name evidence="2" type="ORF">BDV27DRAFT_69006</name>
</gene>
<feature type="domain" description="Secreted protein CSS2 C-terminal" evidence="1">
    <location>
        <begin position="123"/>
        <end position="232"/>
    </location>
</feature>
<accession>A0A5N7AGA5</accession>
<name>A0A5N7AGA5_9EURO</name>
<dbReference type="Proteomes" id="UP000326268">
    <property type="component" value="Unassembled WGS sequence"/>
</dbReference>
<dbReference type="InterPro" id="IPR046624">
    <property type="entry name" value="CSS2_C"/>
</dbReference>
<dbReference type="AlphaFoldDB" id="A0A5N7AGA5"/>
<dbReference type="OrthoDB" id="5059029at2759"/>
<dbReference type="EMBL" id="ML737595">
    <property type="protein sequence ID" value="KAE8367660.1"/>
    <property type="molecule type" value="Genomic_DNA"/>
</dbReference>
<dbReference type="RefSeq" id="XP_031930741.1">
    <property type="nucleotide sequence ID" value="XM_032077313.1"/>
</dbReference>
<dbReference type="GeneID" id="43661759"/>
<keyword evidence="3" id="KW-1185">Reference proteome</keyword>
<sequence length="243" mass="26246">MREKLYNLPVQLCSKVCPDRESYIYALSHRTVDCCPAYERIFIDSPRCKLVKSGIGNMRISSLGYILACVSLGAGIAHSSAIPNEVKDEVPTYSIRSVDSVDSTDSTDAALRRIDFKITRGGLEAARDVILVASGATSAIAAVVGWVQRDSSANSCAPIGGSGQSDKGEQKYHFKYWVTTTGKNCDTTAQTKTVAAALDDAWDQVHKYKYNWACIDLSHGGTWHGHLAVATVGSGKNVDTMCN</sequence>
<evidence type="ECO:0000259" key="1">
    <source>
        <dbReference type="Pfam" id="PF20521"/>
    </source>
</evidence>
<dbReference type="Pfam" id="PF20521">
    <property type="entry name" value="DUF6736"/>
    <property type="match status" value="1"/>
</dbReference>
<evidence type="ECO:0000313" key="2">
    <source>
        <dbReference type="EMBL" id="KAE8367660.1"/>
    </source>
</evidence>
<proteinExistence type="predicted"/>
<reference evidence="2 3" key="1">
    <citation type="submission" date="2019-04" db="EMBL/GenBank/DDBJ databases">
        <title>Friends and foes A comparative genomics studyof 23 Aspergillus species from section Flavi.</title>
        <authorList>
            <consortium name="DOE Joint Genome Institute"/>
            <person name="Kjaerbolling I."/>
            <person name="Vesth T."/>
            <person name="Frisvad J.C."/>
            <person name="Nybo J.L."/>
            <person name="Theobald S."/>
            <person name="Kildgaard S."/>
            <person name="Isbrandt T."/>
            <person name="Kuo A."/>
            <person name="Sato A."/>
            <person name="Lyhne E.K."/>
            <person name="Kogle M.E."/>
            <person name="Wiebenga A."/>
            <person name="Kun R.S."/>
            <person name="Lubbers R.J."/>
            <person name="Makela M.R."/>
            <person name="Barry K."/>
            <person name="Chovatia M."/>
            <person name="Clum A."/>
            <person name="Daum C."/>
            <person name="Haridas S."/>
            <person name="He G."/>
            <person name="LaButti K."/>
            <person name="Lipzen A."/>
            <person name="Mondo S."/>
            <person name="Riley R."/>
            <person name="Salamov A."/>
            <person name="Simmons B.A."/>
            <person name="Magnuson J.K."/>
            <person name="Henrissat B."/>
            <person name="Mortensen U.H."/>
            <person name="Larsen T.O."/>
            <person name="Devries R.P."/>
            <person name="Grigoriev I.V."/>
            <person name="Machida M."/>
            <person name="Baker S.E."/>
            <person name="Andersen M.R."/>
        </authorList>
    </citation>
    <scope>NUCLEOTIDE SEQUENCE [LARGE SCALE GENOMIC DNA]</scope>
    <source>
        <strain evidence="2 3">CBS 763.97</strain>
    </source>
</reference>